<sequence length="48" mass="5347">MDARNHADTETLRDRTRIIIRALRPENGEALLQAMARGSGIASQRENA</sequence>
<proteinExistence type="predicted"/>
<accession>A0A934TWD9</accession>
<evidence type="ECO:0000313" key="2">
    <source>
        <dbReference type="Proteomes" id="UP000630528"/>
    </source>
</evidence>
<comment type="caution">
    <text evidence="1">The sequence shown here is derived from an EMBL/GenBank/DDBJ whole genome shotgun (WGS) entry which is preliminary data.</text>
</comment>
<protein>
    <submittedName>
        <fullName evidence="1">Uncharacterized protein</fullName>
    </submittedName>
</protein>
<evidence type="ECO:0000313" key="1">
    <source>
        <dbReference type="EMBL" id="MBK6008281.1"/>
    </source>
</evidence>
<name>A0A934TWD9_9BURK</name>
<dbReference type="AlphaFoldDB" id="A0A934TWD9"/>
<dbReference type="RefSeq" id="WP_201175300.1">
    <property type="nucleotide sequence ID" value="NZ_JAEPWM010000009.1"/>
</dbReference>
<dbReference type="Proteomes" id="UP000630528">
    <property type="component" value="Unassembled WGS sequence"/>
</dbReference>
<organism evidence="1 2">
    <name type="scientific">Ramlibacter ginsenosidimutans</name>
    <dbReference type="NCBI Taxonomy" id="502333"/>
    <lineage>
        <taxon>Bacteria</taxon>
        <taxon>Pseudomonadati</taxon>
        <taxon>Pseudomonadota</taxon>
        <taxon>Betaproteobacteria</taxon>
        <taxon>Burkholderiales</taxon>
        <taxon>Comamonadaceae</taxon>
        <taxon>Ramlibacter</taxon>
    </lineage>
</organism>
<reference evidence="1" key="2">
    <citation type="submission" date="2021-01" db="EMBL/GenBank/DDBJ databases">
        <authorList>
            <person name="Kang M."/>
        </authorList>
    </citation>
    <scope>NUCLEOTIDE SEQUENCE</scope>
    <source>
        <strain evidence="1">KACC 17527</strain>
    </source>
</reference>
<dbReference type="EMBL" id="JAEPWM010000009">
    <property type="protein sequence ID" value="MBK6008281.1"/>
    <property type="molecule type" value="Genomic_DNA"/>
</dbReference>
<gene>
    <name evidence="1" type="ORF">JJB11_19420</name>
</gene>
<reference evidence="1" key="1">
    <citation type="journal article" date="2012" name="J. Microbiol. Biotechnol.">
        <title>Ramlibacter ginsenosidimutans sp. nov., with ginsenoside-converting activity.</title>
        <authorList>
            <person name="Wang L."/>
            <person name="An D.S."/>
            <person name="Kim S.G."/>
            <person name="Jin F.X."/>
            <person name="Kim S.C."/>
            <person name="Lee S.T."/>
            <person name="Im W.T."/>
        </authorList>
    </citation>
    <scope>NUCLEOTIDE SEQUENCE</scope>
    <source>
        <strain evidence="1">KACC 17527</strain>
    </source>
</reference>
<keyword evidence="2" id="KW-1185">Reference proteome</keyword>